<comment type="caution">
    <text evidence="2">The sequence shown here is derived from an EMBL/GenBank/DDBJ whole genome shotgun (WGS) entry which is preliminary data.</text>
</comment>
<evidence type="ECO:0000313" key="2">
    <source>
        <dbReference type="EMBL" id="KAK4801866.1"/>
    </source>
</evidence>
<evidence type="ECO:0000313" key="3">
    <source>
        <dbReference type="Proteomes" id="UP001346149"/>
    </source>
</evidence>
<keyword evidence="3" id="KW-1185">Reference proteome</keyword>
<sequence length="99" mass="10267">MAITGPLMDIVLPSSPDSDGIVVSQEKPEREDAFIRPGPLLGEPTAGLPRVEQRGGGELAQEQPLAGPGGGPCDGRSLDWLSRCGGGGGCGFLLREQQR</sequence>
<evidence type="ECO:0000256" key="1">
    <source>
        <dbReference type="SAM" id="MobiDB-lite"/>
    </source>
</evidence>
<name>A0AAN7MEF3_TRANT</name>
<dbReference type="EMBL" id="JAXQNO010000002">
    <property type="protein sequence ID" value="KAK4801866.1"/>
    <property type="molecule type" value="Genomic_DNA"/>
</dbReference>
<gene>
    <name evidence="2" type="ORF">SAY86_000069</name>
</gene>
<accession>A0AAN7MEF3</accession>
<feature type="region of interest" description="Disordered" evidence="1">
    <location>
        <begin position="35"/>
        <end position="73"/>
    </location>
</feature>
<protein>
    <submittedName>
        <fullName evidence="2">Uncharacterized protein</fullName>
    </submittedName>
</protein>
<reference evidence="2 3" key="1">
    <citation type="journal article" date="2023" name="Hortic Res">
        <title>Pangenome of water caltrop reveals structural variations and asymmetric subgenome divergence after allopolyploidization.</title>
        <authorList>
            <person name="Zhang X."/>
            <person name="Chen Y."/>
            <person name="Wang L."/>
            <person name="Yuan Y."/>
            <person name="Fang M."/>
            <person name="Shi L."/>
            <person name="Lu R."/>
            <person name="Comes H.P."/>
            <person name="Ma Y."/>
            <person name="Chen Y."/>
            <person name="Huang G."/>
            <person name="Zhou Y."/>
            <person name="Zheng Z."/>
            <person name="Qiu Y."/>
        </authorList>
    </citation>
    <scope>NUCLEOTIDE SEQUENCE [LARGE SCALE GENOMIC DNA]</scope>
    <source>
        <strain evidence="2">F231</strain>
    </source>
</reference>
<dbReference type="Proteomes" id="UP001346149">
    <property type="component" value="Unassembled WGS sequence"/>
</dbReference>
<organism evidence="2 3">
    <name type="scientific">Trapa natans</name>
    <name type="common">Water chestnut</name>
    <dbReference type="NCBI Taxonomy" id="22666"/>
    <lineage>
        <taxon>Eukaryota</taxon>
        <taxon>Viridiplantae</taxon>
        <taxon>Streptophyta</taxon>
        <taxon>Embryophyta</taxon>
        <taxon>Tracheophyta</taxon>
        <taxon>Spermatophyta</taxon>
        <taxon>Magnoliopsida</taxon>
        <taxon>eudicotyledons</taxon>
        <taxon>Gunneridae</taxon>
        <taxon>Pentapetalae</taxon>
        <taxon>rosids</taxon>
        <taxon>malvids</taxon>
        <taxon>Myrtales</taxon>
        <taxon>Lythraceae</taxon>
        <taxon>Trapa</taxon>
    </lineage>
</organism>
<dbReference type="AlphaFoldDB" id="A0AAN7MEF3"/>
<proteinExistence type="predicted"/>